<dbReference type="InterPro" id="IPR036770">
    <property type="entry name" value="Ankyrin_rpt-contain_sf"/>
</dbReference>
<evidence type="ECO:0000256" key="3">
    <source>
        <dbReference type="PROSITE-ProRule" id="PRU00023"/>
    </source>
</evidence>
<evidence type="ECO:0008006" key="8">
    <source>
        <dbReference type="Google" id="ProtNLM"/>
    </source>
</evidence>
<keyword evidence="2 3" id="KW-0040">ANK repeat</keyword>
<dbReference type="PANTHER" id="PTHR24171">
    <property type="entry name" value="ANKYRIN REPEAT DOMAIN-CONTAINING PROTEIN 39-RELATED"/>
    <property type="match status" value="1"/>
</dbReference>
<dbReference type="Proteomes" id="UP000037962">
    <property type="component" value="Unassembled WGS sequence"/>
</dbReference>
<evidence type="ECO:0000313" key="7">
    <source>
        <dbReference type="Proteomes" id="UP000037962"/>
    </source>
</evidence>
<dbReference type="PROSITE" id="PS50297">
    <property type="entry name" value="ANK_REP_REGION"/>
    <property type="match status" value="1"/>
</dbReference>
<organism evidence="4 6">
    <name type="scientific">Mycobacteroides immunogenum</name>
    <dbReference type="NCBI Taxonomy" id="83262"/>
    <lineage>
        <taxon>Bacteria</taxon>
        <taxon>Bacillati</taxon>
        <taxon>Actinomycetota</taxon>
        <taxon>Actinomycetes</taxon>
        <taxon>Mycobacteriales</taxon>
        <taxon>Mycobacteriaceae</taxon>
        <taxon>Mycobacteroides</taxon>
    </lineage>
</organism>
<dbReference type="SUPFAM" id="SSF48403">
    <property type="entry name" value="Ankyrin repeat"/>
    <property type="match status" value="1"/>
</dbReference>
<evidence type="ECO:0000313" key="4">
    <source>
        <dbReference type="EMBL" id="KPG14769.1"/>
    </source>
</evidence>
<evidence type="ECO:0000256" key="1">
    <source>
        <dbReference type="ARBA" id="ARBA00022737"/>
    </source>
</evidence>
<proteinExistence type="predicted"/>
<keyword evidence="1" id="KW-0677">Repeat</keyword>
<dbReference type="SMART" id="SM00248">
    <property type="entry name" value="ANK"/>
    <property type="match status" value="3"/>
</dbReference>
<evidence type="ECO:0000313" key="5">
    <source>
        <dbReference type="EMBL" id="KPG34126.1"/>
    </source>
</evidence>
<reference evidence="6 7" key="1">
    <citation type="submission" date="2015-09" db="EMBL/GenBank/DDBJ databases">
        <title>Genome Sequences of Mycobacterium immunogenum Isolates, Recuperated from a Chloraminated Drinking Water Distribution System Simulator Subjected to Episodes of Nitrification.</title>
        <authorList>
            <person name="Gomez-Alvarez V."/>
            <person name="Revetta R.P."/>
        </authorList>
    </citation>
    <scope>NUCLEOTIDE SEQUENCE [LARGE SCALE GENOMIC DNA]</scope>
    <source>
        <strain evidence="4 6">H008</strain>
        <strain evidence="5 7">H076</strain>
    </source>
</reference>
<dbReference type="Proteomes" id="UP000037843">
    <property type="component" value="Unassembled WGS sequence"/>
</dbReference>
<gene>
    <name evidence="4" type="ORF">AN908_07680</name>
    <name evidence="5" type="ORF">AN912_12105</name>
</gene>
<dbReference type="PANTHER" id="PTHR24171:SF9">
    <property type="entry name" value="ANKYRIN REPEAT DOMAIN-CONTAINING PROTEIN 39"/>
    <property type="match status" value="1"/>
</dbReference>
<dbReference type="Pfam" id="PF12796">
    <property type="entry name" value="Ank_2"/>
    <property type="match status" value="1"/>
</dbReference>
<protein>
    <recommendedName>
        <fullName evidence="8">Ankyrin</fullName>
    </recommendedName>
</protein>
<dbReference type="InterPro" id="IPR002110">
    <property type="entry name" value="Ankyrin_rpt"/>
</dbReference>
<sequence>MTNVHDRDRAGRTPLHYAAIDGPRDQVNAWQETDPVRIAELHQSSVEHRLNNSRHLIDSGADVNAGDENGYTPLHFAVNADSVEVVRYLLDSGANLEAVNDKGETPLNIAVGNTTSGAGEIIQFLRDRGADPFRPANNGRSAIDYLRMIGSEAKRAPFSDLL</sequence>
<dbReference type="RefSeq" id="WP_043077939.1">
    <property type="nucleotide sequence ID" value="NZ_CP011530.1"/>
</dbReference>
<dbReference type="KEGG" id="miz:BAB75_19040"/>
<comment type="caution">
    <text evidence="4">The sequence shown here is derived from an EMBL/GenBank/DDBJ whole genome shotgun (WGS) entry which is preliminary data.</text>
</comment>
<dbReference type="GeneID" id="45765963"/>
<accession>A0A7V8LS50</accession>
<dbReference type="EMBL" id="LJFS01000012">
    <property type="protein sequence ID" value="KPG34126.1"/>
    <property type="molecule type" value="Genomic_DNA"/>
</dbReference>
<name>A0A7V8LS50_9MYCO</name>
<dbReference type="PROSITE" id="PS50088">
    <property type="entry name" value="ANK_REPEAT"/>
    <property type="match status" value="1"/>
</dbReference>
<feature type="repeat" description="ANK" evidence="3">
    <location>
        <begin position="69"/>
        <end position="101"/>
    </location>
</feature>
<evidence type="ECO:0000313" key="6">
    <source>
        <dbReference type="Proteomes" id="UP000037843"/>
    </source>
</evidence>
<dbReference type="Gene3D" id="1.25.40.20">
    <property type="entry name" value="Ankyrin repeat-containing domain"/>
    <property type="match status" value="1"/>
</dbReference>
<dbReference type="EMBL" id="LJFO01000003">
    <property type="protein sequence ID" value="KPG14769.1"/>
    <property type="molecule type" value="Genomic_DNA"/>
</dbReference>
<dbReference type="AlphaFoldDB" id="A0A7V8LS50"/>
<keyword evidence="7" id="KW-1185">Reference proteome</keyword>
<dbReference type="OrthoDB" id="9812708at2"/>
<dbReference type="PRINTS" id="PR01415">
    <property type="entry name" value="ANKYRIN"/>
</dbReference>
<evidence type="ECO:0000256" key="2">
    <source>
        <dbReference type="ARBA" id="ARBA00023043"/>
    </source>
</evidence>